<dbReference type="PANTHER" id="PTHR15967:SF0">
    <property type="entry name" value="E2F-ASSOCIATED PHOSPHOPROTEIN"/>
    <property type="match status" value="1"/>
</dbReference>
<feature type="compositionally biased region" description="Acidic residues" evidence="1">
    <location>
        <begin position="17"/>
        <end position="37"/>
    </location>
</feature>
<feature type="compositionally biased region" description="Basic and acidic residues" evidence="1">
    <location>
        <begin position="1"/>
        <end position="16"/>
    </location>
</feature>
<reference evidence="2" key="1">
    <citation type="submission" date="2021-03" db="EMBL/GenBank/DDBJ databases">
        <authorList>
            <person name="Li Z."/>
            <person name="Yang C."/>
        </authorList>
    </citation>
    <scope>NUCLEOTIDE SEQUENCE</scope>
    <source>
        <strain evidence="2">Dzin_1.0</strain>
        <tissue evidence="2">Leaf</tissue>
    </source>
</reference>
<dbReference type="InterPro" id="IPR019370">
    <property type="entry name" value="E2F-assoc_phosphoprotein"/>
</dbReference>
<sequence length="145" mass="16829">MEDGRGKEVVEPKPEDMDQEPEAMDPQELVSSDDEIDYSIKPEFYDPNLDEKDELWVRKQRKEGHSDAVLSCPACFTTLCLDCQRHAEYVTQFRAMFVTNCEIKSDKLLPQQKVKQMKLKNHSKSRGNPQEDTETDDDVYRQIGV</sequence>
<evidence type="ECO:0000256" key="1">
    <source>
        <dbReference type="SAM" id="MobiDB-lite"/>
    </source>
</evidence>
<dbReference type="Pfam" id="PF10238">
    <property type="entry name" value="Eapp_C"/>
    <property type="match status" value="1"/>
</dbReference>
<reference evidence="2" key="2">
    <citation type="journal article" date="2022" name="Hortic Res">
        <title>The genome of Dioscorea zingiberensis sheds light on the biosynthesis, origin and evolution of the medicinally important diosgenin saponins.</title>
        <authorList>
            <person name="Li Y."/>
            <person name="Tan C."/>
            <person name="Li Z."/>
            <person name="Guo J."/>
            <person name="Li S."/>
            <person name="Chen X."/>
            <person name="Wang C."/>
            <person name="Dai X."/>
            <person name="Yang H."/>
            <person name="Song W."/>
            <person name="Hou L."/>
            <person name="Xu J."/>
            <person name="Tong Z."/>
            <person name="Xu A."/>
            <person name="Yuan X."/>
            <person name="Wang W."/>
            <person name="Yang Q."/>
            <person name="Chen L."/>
            <person name="Sun Z."/>
            <person name="Wang K."/>
            <person name="Pan B."/>
            <person name="Chen J."/>
            <person name="Bao Y."/>
            <person name="Liu F."/>
            <person name="Qi X."/>
            <person name="Gang D.R."/>
            <person name="Wen J."/>
            <person name="Li J."/>
        </authorList>
    </citation>
    <scope>NUCLEOTIDE SEQUENCE</scope>
    <source>
        <strain evidence="2">Dzin_1.0</strain>
    </source>
</reference>
<comment type="caution">
    <text evidence="2">The sequence shown here is derived from an EMBL/GenBank/DDBJ whole genome shotgun (WGS) entry which is preliminary data.</text>
</comment>
<accession>A0A9D5HBC8</accession>
<dbReference type="AlphaFoldDB" id="A0A9D5HBC8"/>
<dbReference type="GO" id="GO:0005634">
    <property type="term" value="C:nucleus"/>
    <property type="evidence" value="ECO:0007669"/>
    <property type="project" value="TreeGrafter"/>
</dbReference>
<feature type="region of interest" description="Disordered" evidence="1">
    <location>
        <begin position="115"/>
        <end position="145"/>
    </location>
</feature>
<proteinExistence type="predicted"/>
<name>A0A9D5HBC8_9LILI</name>
<dbReference type="EMBL" id="JAGGNH010000006">
    <property type="protein sequence ID" value="KAJ0970035.1"/>
    <property type="molecule type" value="Genomic_DNA"/>
</dbReference>
<dbReference type="PANTHER" id="PTHR15967">
    <property type="entry name" value="E2F-ASSOCIATED PHOSPHOPROTEIN"/>
    <property type="match status" value="1"/>
</dbReference>
<evidence type="ECO:0000313" key="3">
    <source>
        <dbReference type="Proteomes" id="UP001085076"/>
    </source>
</evidence>
<dbReference type="OrthoDB" id="122464at2759"/>
<gene>
    <name evidence="2" type="ORF">J5N97_022912</name>
</gene>
<feature type="compositionally biased region" description="Basic residues" evidence="1">
    <location>
        <begin position="115"/>
        <end position="125"/>
    </location>
</feature>
<protein>
    <recommendedName>
        <fullName evidence="4">E2F-associated phosphoprotein</fullName>
    </recommendedName>
</protein>
<evidence type="ECO:0000313" key="2">
    <source>
        <dbReference type="EMBL" id="KAJ0970035.1"/>
    </source>
</evidence>
<dbReference type="Proteomes" id="UP001085076">
    <property type="component" value="Miscellaneous, Linkage group lg06"/>
</dbReference>
<keyword evidence="3" id="KW-1185">Reference proteome</keyword>
<feature type="region of interest" description="Disordered" evidence="1">
    <location>
        <begin position="1"/>
        <end position="37"/>
    </location>
</feature>
<evidence type="ECO:0008006" key="4">
    <source>
        <dbReference type="Google" id="ProtNLM"/>
    </source>
</evidence>
<organism evidence="2 3">
    <name type="scientific">Dioscorea zingiberensis</name>
    <dbReference type="NCBI Taxonomy" id="325984"/>
    <lineage>
        <taxon>Eukaryota</taxon>
        <taxon>Viridiplantae</taxon>
        <taxon>Streptophyta</taxon>
        <taxon>Embryophyta</taxon>
        <taxon>Tracheophyta</taxon>
        <taxon>Spermatophyta</taxon>
        <taxon>Magnoliopsida</taxon>
        <taxon>Liliopsida</taxon>
        <taxon>Dioscoreales</taxon>
        <taxon>Dioscoreaceae</taxon>
        <taxon>Dioscorea</taxon>
    </lineage>
</organism>